<evidence type="ECO:0000313" key="1">
    <source>
        <dbReference type="EMBL" id="KAK8548036.1"/>
    </source>
</evidence>
<protein>
    <submittedName>
        <fullName evidence="1">Uncharacterized protein</fullName>
    </submittedName>
</protein>
<name>A0ABR2DVP3_9ROSI</name>
<accession>A0ABR2DVP3</accession>
<sequence length="185" mass="21006">MKSIQTHLHSSEVIILTLELSFNSRDVILWKLEESLKSRHEGFHGIEASNDVGVEVLEETLDEINEDLWIRCRRSRHRRYLCIITITFLSIKIPDPLTINKLELALPQGLSIDRIGKRTFQIQGIIDTLLDKDVRKNGSIGEGFDMVGKTMVDNVDKLGENNLGQIDMDIVLKTMKPKGINTPNS</sequence>
<reference evidence="1 2" key="1">
    <citation type="journal article" date="2024" name="G3 (Bethesda)">
        <title>Genome assembly of Hibiscus sabdariffa L. provides insights into metabolisms of medicinal natural products.</title>
        <authorList>
            <person name="Kim T."/>
        </authorList>
    </citation>
    <scope>NUCLEOTIDE SEQUENCE [LARGE SCALE GENOMIC DNA]</scope>
    <source>
        <strain evidence="1">TK-2024</strain>
        <tissue evidence="1">Old leaves</tissue>
    </source>
</reference>
<dbReference type="EMBL" id="JBBPBM010000021">
    <property type="protein sequence ID" value="KAK8548036.1"/>
    <property type="molecule type" value="Genomic_DNA"/>
</dbReference>
<gene>
    <name evidence="1" type="ORF">V6N12_060963</name>
</gene>
<keyword evidence="2" id="KW-1185">Reference proteome</keyword>
<organism evidence="1 2">
    <name type="scientific">Hibiscus sabdariffa</name>
    <name type="common">roselle</name>
    <dbReference type="NCBI Taxonomy" id="183260"/>
    <lineage>
        <taxon>Eukaryota</taxon>
        <taxon>Viridiplantae</taxon>
        <taxon>Streptophyta</taxon>
        <taxon>Embryophyta</taxon>
        <taxon>Tracheophyta</taxon>
        <taxon>Spermatophyta</taxon>
        <taxon>Magnoliopsida</taxon>
        <taxon>eudicotyledons</taxon>
        <taxon>Gunneridae</taxon>
        <taxon>Pentapetalae</taxon>
        <taxon>rosids</taxon>
        <taxon>malvids</taxon>
        <taxon>Malvales</taxon>
        <taxon>Malvaceae</taxon>
        <taxon>Malvoideae</taxon>
        <taxon>Hibiscus</taxon>
    </lineage>
</organism>
<evidence type="ECO:0000313" key="2">
    <source>
        <dbReference type="Proteomes" id="UP001472677"/>
    </source>
</evidence>
<comment type="caution">
    <text evidence="1">The sequence shown here is derived from an EMBL/GenBank/DDBJ whole genome shotgun (WGS) entry which is preliminary data.</text>
</comment>
<dbReference type="Proteomes" id="UP001472677">
    <property type="component" value="Unassembled WGS sequence"/>
</dbReference>
<proteinExistence type="predicted"/>